<sequence>MSAGSSTFTWGPNLTLSSDKSPFDSPLPSTHSGFKNTRPVSWKRFNIAGILVTVYGLDELPSNKDSVTCLWLLHGRGDTQDSMSFIAAAMIEAWTTNKQSSTKNLICVSFDQRNHGSRMIDNRANDSWNGGNPTHGQDMYALFSGTAQDVSQLITLLPSYLSFRPTDHICSGVSLGGHATWHAVLHDPRVSAALIIIGCADYTRLMKDRAIRGKLASCTGTEPPGRDFLGSKDFPPSLLEAIRQRDPAGCLLGELDEPQAHDREPSEAEKARLRPIMREKLAGKKLLVLSGGKDRLVPYQQSEPFMAWLKRAVDKESGWFGDCGTEVEDILDPEARHEFSVTMRAEAERWLCEVMGGRRTGRRNSKI</sequence>
<evidence type="ECO:0000313" key="1">
    <source>
        <dbReference type="EMBL" id="KAL1590107.1"/>
    </source>
</evidence>
<proteinExistence type="predicted"/>
<dbReference type="PANTHER" id="PTHR47381">
    <property type="entry name" value="ALPHA/BETA-HYDROLASES SUPERFAMILY PROTEIN"/>
    <property type="match status" value="1"/>
</dbReference>
<name>A0AB34L1S6_9PEZI</name>
<accession>A0AB34L1S6</accession>
<dbReference type="InterPro" id="IPR029058">
    <property type="entry name" value="AB_hydrolase_fold"/>
</dbReference>
<dbReference type="Proteomes" id="UP000803884">
    <property type="component" value="Unassembled WGS sequence"/>
</dbReference>
<gene>
    <name evidence="1" type="ORF">WHR41_01225</name>
</gene>
<evidence type="ECO:0008006" key="3">
    <source>
        <dbReference type="Google" id="ProtNLM"/>
    </source>
</evidence>
<dbReference type="PANTHER" id="PTHR47381:SF3">
    <property type="entry name" value="ALPHA_BETA-HYDROLASES SUPERFAMILY PROTEIN"/>
    <property type="match status" value="1"/>
</dbReference>
<dbReference type="AlphaFoldDB" id="A0AB34L1S6"/>
<evidence type="ECO:0000313" key="2">
    <source>
        <dbReference type="Proteomes" id="UP000803884"/>
    </source>
</evidence>
<dbReference type="EMBL" id="JAAQHG020000003">
    <property type="protein sequence ID" value="KAL1590107.1"/>
    <property type="molecule type" value="Genomic_DNA"/>
</dbReference>
<comment type="caution">
    <text evidence="1">The sequence shown here is derived from an EMBL/GenBank/DDBJ whole genome shotgun (WGS) entry which is preliminary data.</text>
</comment>
<dbReference type="RefSeq" id="XP_069233212.1">
    <property type="nucleotide sequence ID" value="XM_069369831.1"/>
</dbReference>
<dbReference type="SUPFAM" id="SSF53474">
    <property type="entry name" value="alpha/beta-Hydrolases"/>
    <property type="match status" value="1"/>
</dbReference>
<dbReference type="Gene3D" id="3.40.50.1820">
    <property type="entry name" value="alpha/beta hydrolase"/>
    <property type="match status" value="1"/>
</dbReference>
<reference evidence="1 2" key="1">
    <citation type="journal article" date="2020" name="Microbiol. Resour. Announc.">
        <title>Draft Genome Sequence of a Cladosporium Species Isolated from the Mesophotic Ascidian Didemnum maculosum.</title>
        <authorList>
            <person name="Gioti A."/>
            <person name="Siaperas R."/>
            <person name="Nikolaivits E."/>
            <person name="Le Goff G."/>
            <person name="Ouazzani J."/>
            <person name="Kotoulas G."/>
            <person name="Topakas E."/>
        </authorList>
    </citation>
    <scope>NUCLEOTIDE SEQUENCE [LARGE SCALE GENOMIC DNA]</scope>
    <source>
        <strain evidence="1 2">TM138-S3</strain>
    </source>
</reference>
<organism evidence="1 2">
    <name type="scientific">Cladosporium halotolerans</name>
    <dbReference type="NCBI Taxonomy" id="1052096"/>
    <lineage>
        <taxon>Eukaryota</taxon>
        <taxon>Fungi</taxon>
        <taxon>Dikarya</taxon>
        <taxon>Ascomycota</taxon>
        <taxon>Pezizomycotina</taxon>
        <taxon>Dothideomycetes</taxon>
        <taxon>Dothideomycetidae</taxon>
        <taxon>Cladosporiales</taxon>
        <taxon>Cladosporiaceae</taxon>
        <taxon>Cladosporium</taxon>
    </lineage>
</organism>
<keyword evidence="2" id="KW-1185">Reference proteome</keyword>
<dbReference type="GeneID" id="96002669"/>
<protein>
    <recommendedName>
        <fullName evidence="3">AB hydrolase-1 domain-containing protein</fullName>
    </recommendedName>
</protein>